<evidence type="ECO:0000313" key="4">
    <source>
        <dbReference type="EMBL" id="KAL0160167.1"/>
    </source>
</evidence>
<name>A0ABD0NFV8_CIRMR</name>
<reference evidence="4 5" key="1">
    <citation type="submission" date="2024-05" db="EMBL/GenBank/DDBJ databases">
        <title>Genome sequencing and assembly of Indian major carp, Cirrhinus mrigala (Hamilton, 1822).</title>
        <authorList>
            <person name="Mohindra V."/>
            <person name="Chowdhury L.M."/>
            <person name="Lal K."/>
            <person name="Jena J.K."/>
        </authorList>
    </citation>
    <scope>NUCLEOTIDE SEQUENCE [LARGE SCALE GENOMIC DNA]</scope>
    <source>
        <strain evidence="4">CM1030</strain>
        <tissue evidence="4">Blood</tissue>
    </source>
</reference>
<keyword evidence="5" id="KW-1185">Reference proteome</keyword>
<sequence length="228" mass="25822">PKIRTLILGNNIRLLCHPDSNLAQVNWNFAGKPLLHSNRKYTIYNDGILIYNASIADAGLYTCASDYTQTLAVYDLREQSAVVETDKIKTTLGFLPESYTPSSDLHEHEDPSLYLKNQSSDSKWIVMQVMLAVLSVMMVCLLIWNLYMGHISLFMCCGRQPVKSPRNLPEREYTHTGNDAVDSKQQTVMLCLTTNSDLEASSFHRNTTNGDMPMDVQIFKYITDESEI</sequence>
<organism evidence="4 5">
    <name type="scientific">Cirrhinus mrigala</name>
    <name type="common">Mrigala</name>
    <dbReference type="NCBI Taxonomy" id="683832"/>
    <lineage>
        <taxon>Eukaryota</taxon>
        <taxon>Metazoa</taxon>
        <taxon>Chordata</taxon>
        <taxon>Craniata</taxon>
        <taxon>Vertebrata</taxon>
        <taxon>Euteleostomi</taxon>
        <taxon>Actinopterygii</taxon>
        <taxon>Neopterygii</taxon>
        <taxon>Teleostei</taxon>
        <taxon>Ostariophysi</taxon>
        <taxon>Cypriniformes</taxon>
        <taxon>Cyprinidae</taxon>
        <taxon>Labeoninae</taxon>
        <taxon>Labeonini</taxon>
        <taxon>Cirrhinus</taxon>
    </lineage>
</organism>
<keyword evidence="1" id="KW-0393">Immunoglobulin domain</keyword>
<dbReference type="EMBL" id="JAMKFB020000022">
    <property type="protein sequence ID" value="KAL0160167.1"/>
    <property type="molecule type" value="Genomic_DNA"/>
</dbReference>
<dbReference type="InterPro" id="IPR013783">
    <property type="entry name" value="Ig-like_fold"/>
</dbReference>
<dbReference type="AlphaFoldDB" id="A0ABD0NFV8"/>
<dbReference type="InterPro" id="IPR013151">
    <property type="entry name" value="Immunoglobulin_dom"/>
</dbReference>
<dbReference type="InterPro" id="IPR036179">
    <property type="entry name" value="Ig-like_dom_sf"/>
</dbReference>
<dbReference type="PROSITE" id="PS50835">
    <property type="entry name" value="IG_LIKE"/>
    <property type="match status" value="1"/>
</dbReference>
<keyword evidence="2" id="KW-0472">Membrane</keyword>
<evidence type="ECO:0000259" key="3">
    <source>
        <dbReference type="PROSITE" id="PS50835"/>
    </source>
</evidence>
<dbReference type="Gene3D" id="2.60.40.10">
    <property type="entry name" value="Immunoglobulins"/>
    <property type="match status" value="1"/>
</dbReference>
<dbReference type="Proteomes" id="UP001529510">
    <property type="component" value="Unassembled WGS sequence"/>
</dbReference>
<comment type="caution">
    <text evidence="4">The sequence shown here is derived from an EMBL/GenBank/DDBJ whole genome shotgun (WGS) entry which is preliminary data.</text>
</comment>
<feature type="non-terminal residue" evidence="4">
    <location>
        <position position="1"/>
    </location>
</feature>
<evidence type="ECO:0000256" key="1">
    <source>
        <dbReference type="ARBA" id="ARBA00023319"/>
    </source>
</evidence>
<evidence type="ECO:0000256" key="2">
    <source>
        <dbReference type="SAM" id="Phobius"/>
    </source>
</evidence>
<protein>
    <recommendedName>
        <fullName evidence="3">Ig-like domain-containing protein</fullName>
    </recommendedName>
</protein>
<feature type="domain" description="Ig-like" evidence="3">
    <location>
        <begin position="1"/>
        <end position="74"/>
    </location>
</feature>
<evidence type="ECO:0000313" key="5">
    <source>
        <dbReference type="Proteomes" id="UP001529510"/>
    </source>
</evidence>
<feature type="transmembrane region" description="Helical" evidence="2">
    <location>
        <begin position="124"/>
        <end position="147"/>
    </location>
</feature>
<dbReference type="InterPro" id="IPR007110">
    <property type="entry name" value="Ig-like_dom"/>
</dbReference>
<keyword evidence="2" id="KW-0812">Transmembrane</keyword>
<dbReference type="SUPFAM" id="SSF48726">
    <property type="entry name" value="Immunoglobulin"/>
    <property type="match status" value="1"/>
</dbReference>
<accession>A0ABD0NFV8</accession>
<gene>
    <name evidence="4" type="ORF">M9458_043892</name>
</gene>
<dbReference type="Pfam" id="PF00047">
    <property type="entry name" value="ig"/>
    <property type="match status" value="1"/>
</dbReference>
<keyword evidence="2" id="KW-1133">Transmembrane helix</keyword>
<proteinExistence type="predicted"/>